<dbReference type="InterPro" id="IPR051089">
    <property type="entry name" value="prtT"/>
</dbReference>
<dbReference type="PROSITE" id="PS50048">
    <property type="entry name" value="ZN2_CY6_FUNGAL_2"/>
    <property type="match status" value="1"/>
</dbReference>
<dbReference type="Gene3D" id="4.10.240.10">
    <property type="entry name" value="Zn(2)-C6 fungal-type DNA-binding domain"/>
    <property type="match status" value="1"/>
</dbReference>
<reference evidence="8" key="1">
    <citation type="journal article" date="2023" name="Access Microbiol">
        <title>De-novo genome assembly for Akanthomyces muscarius, a biocontrol agent of insect agricultural pests.</title>
        <authorList>
            <person name="Erdos Z."/>
            <person name="Studholme D.J."/>
            <person name="Raymond B."/>
            <person name="Sharma M."/>
        </authorList>
    </citation>
    <scope>NUCLEOTIDE SEQUENCE</scope>
    <source>
        <strain evidence="8">Ve6</strain>
    </source>
</reference>
<comment type="caution">
    <text evidence="8">The sequence shown here is derived from an EMBL/GenBank/DDBJ whole genome shotgun (WGS) entry which is preliminary data.</text>
</comment>
<keyword evidence="4" id="KW-0804">Transcription</keyword>
<dbReference type="SUPFAM" id="SSF57701">
    <property type="entry name" value="Zn2/Cys6 DNA-binding domain"/>
    <property type="match status" value="1"/>
</dbReference>
<dbReference type="GO" id="GO:0008270">
    <property type="term" value="F:zinc ion binding"/>
    <property type="evidence" value="ECO:0007669"/>
    <property type="project" value="InterPro"/>
</dbReference>
<comment type="subcellular location">
    <subcellularLocation>
        <location evidence="1">Nucleus</location>
    </subcellularLocation>
</comment>
<dbReference type="CDD" id="cd00067">
    <property type="entry name" value="GAL4"/>
    <property type="match status" value="1"/>
</dbReference>
<keyword evidence="9" id="KW-1185">Reference proteome</keyword>
<evidence type="ECO:0000259" key="7">
    <source>
        <dbReference type="PROSITE" id="PS50048"/>
    </source>
</evidence>
<dbReference type="GO" id="GO:0000976">
    <property type="term" value="F:transcription cis-regulatory region binding"/>
    <property type="evidence" value="ECO:0007669"/>
    <property type="project" value="TreeGrafter"/>
</dbReference>
<sequence>MAQPLTKTCQTCFRAKIKCASTQQSGKCDRCLRLGRGCVFPPSRRKIGASKAATSAVPLGPEAEMTSRPSSQSPFASGLLSAEAGQALLQTYTFKMMARFPFVVISERSVDELQVKQPALCLAVMTIAAFDNGALRRRLGHMFSDLVAERITRGKFASLDLLQALLVQLAWAHYQPRPLRHTQYLNLAISIVSDLRLDRPKNTSLWMVDRPETQRGEWSADEIRALAGAYYLASSSSVMLQKLRCFPFTPYILEASQALALQRLTPHDKFIPVMITMQHLIENVDSLAARHRHMSLNQSFSARVEALRQELSYLKGSVNFPLMENKILHLQAHTAELLLNQCATSASIFGLEHLGDGQYNQTTSAAFLPWLSESILATKSIIDISQAVMPEEQPLVTNLEWIVLYCGLSLGTRLDIVAAQPQIQHATRQLRHLSDIKHILRQVILRMEPSSADAIDENADEQVMHGLAKRVKLLQTWHRDRLPHEYRESETDSTRYTPNNLSSGGDCDDFTTPALTSSVGLTPEDLGVTDPLLISELLAGLGADANFGDFSFTLPQAFG</sequence>
<dbReference type="PANTHER" id="PTHR31845">
    <property type="entry name" value="FINGER DOMAIN PROTEIN, PUTATIVE-RELATED"/>
    <property type="match status" value="1"/>
</dbReference>
<evidence type="ECO:0000313" key="8">
    <source>
        <dbReference type="EMBL" id="KAJ4159391.1"/>
    </source>
</evidence>
<evidence type="ECO:0000256" key="4">
    <source>
        <dbReference type="ARBA" id="ARBA00023163"/>
    </source>
</evidence>
<evidence type="ECO:0000256" key="5">
    <source>
        <dbReference type="ARBA" id="ARBA00023242"/>
    </source>
</evidence>
<dbReference type="GO" id="GO:0000981">
    <property type="term" value="F:DNA-binding transcription factor activity, RNA polymerase II-specific"/>
    <property type="evidence" value="ECO:0007669"/>
    <property type="project" value="InterPro"/>
</dbReference>
<gene>
    <name evidence="8" type="ORF">LMH87_008293</name>
</gene>
<dbReference type="AlphaFoldDB" id="A0A9W8UQQ7"/>
<accession>A0A9W8UQQ7</accession>
<feature type="region of interest" description="Disordered" evidence="6">
    <location>
        <begin position="51"/>
        <end position="72"/>
    </location>
</feature>
<organism evidence="8 9">
    <name type="scientific">Akanthomyces muscarius</name>
    <name type="common">Entomopathogenic fungus</name>
    <name type="synonym">Lecanicillium muscarium</name>
    <dbReference type="NCBI Taxonomy" id="2231603"/>
    <lineage>
        <taxon>Eukaryota</taxon>
        <taxon>Fungi</taxon>
        <taxon>Dikarya</taxon>
        <taxon>Ascomycota</taxon>
        <taxon>Pezizomycotina</taxon>
        <taxon>Sordariomycetes</taxon>
        <taxon>Hypocreomycetidae</taxon>
        <taxon>Hypocreales</taxon>
        <taxon>Cordycipitaceae</taxon>
        <taxon>Akanthomyces</taxon>
    </lineage>
</organism>
<dbReference type="KEGG" id="amus:LMH87_008293"/>
<evidence type="ECO:0000256" key="1">
    <source>
        <dbReference type="ARBA" id="ARBA00004123"/>
    </source>
</evidence>
<name>A0A9W8UQQ7_AKAMU</name>
<dbReference type="PANTHER" id="PTHR31845:SF37">
    <property type="entry name" value="TRANSCRIPTION FACTOR DOMAIN-CONTAINING PROTEIN"/>
    <property type="match status" value="1"/>
</dbReference>
<evidence type="ECO:0000256" key="2">
    <source>
        <dbReference type="ARBA" id="ARBA00023015"/>
    </source>
</evidence>
<keyword evidence="2" id="KW-0805">Transcription regulation</keyword>
<dbReference type="EMBL" id="JAJHUN010000005">
    <property type="protein sequence ID" value="KAJ4159391.1"/>
    <property type="molecule type" value="Genomic_DNA"/>
</dbReference>
<dbReference type="RefSeq" id="XP_056057390.1">
    <property type="nucleotide sequence ID" value="XM_056196711.1"/>
</dbReference>
<dbReference type="Proteomes" id="UP001144673">
    <property type="component" value="Unassembled WGS sequence"/>
</dbReference>
<evidence type="ECO:0000256" key="3">
    <source>
        <dbReference type="ARBA" id="ARBA00023125"/>
    </source>
</evidence>
<protein>
    <recommendedName>
        <fullName evidence="7">Zn(2)-C6 fungal-type domain-containing protein</fullName>
    </recommendedName>
</protein>
<dbReference type="InterPro" id="IPR001138">
    <property type="entry name" value="Zn2Cys6_DnaBD"/>
</dbReference>
<dbReference type="InterPro" id="IPR036864">
    <property type="entry name" value="Zn2-C6_fun-type_DNA-bd_sf"/>
</dbReference>
<keyword evidence="3" id="KW-0238">DNA-binding</keyword>
<proteinExistence type="predicted"/>
<evidence type="ECO:0000256" key="6">
    <source>
        <dbReference type="SAM" id="MobiDB-lite"/>
    </source>
</evidence>
<feature type="domain" description="Zn(2)-C6 fungal-type" evidence="7">
    <location>
        <begin position="8"/>
        <end position="40"/>
    </location>
</feature>
<keyword evidence="5" id="KW-0539">Nucleus</keyword>
<dbReference type="GO" id="GO:0005634">
    <property type="term" value="C:nucleus"/>
    <property type="evidence" value="ECO:0007669"/>
    <property type="project" value="UniProtKB-SubCell"/>
</dbReference>
<feature type="compositionally biased region" description="Polar residues" evidence="6">
    <location>
        <begin position="494"/>
        <end position="503"/>
    </location>
</feature>
<evidence type="ECO:0000313" key="9">
    <source>
        <dbReference type="Proteomes" id="UP001144673"/>
    </source>
</evidence>
<feature type="region of interest" description="Disordered" evidence="6">
    <location>
        <begin position="486"/>
        <end position="509"/>
    </location>
</feature>
<dbReference type="GeneID" id="80895452"/>